<dbReference type="Proteomes" id="UP001165667">
    <property type="component" value="Unassembled WGS sequence"/>
</dbReference>
<keyword evidence="1" id="KW-0732">Signal</keyword>
<accession>A0AA42CK19</accession>
<sequence>MRRLDRFVTRMMLLGLCGGLLPGCSLAVPMVGVTTDDLATGTIKRTHPSPFSAEMDAEDWRRAKSALDTALDPQGNGASVAWDNPTSGAKGSFLPLAQPYPKDDGICRPFAAHLALKGETEHVIQASACRVNSGEWIVGRIAALAQRNEAMPKKSDNLADRDTSTHLR</sequence>
<evidence type="ECO:0000313" key="4">
    <source>
        <dbReference type="Proteomes" id="UP001165667"/>
    </source>
</evidence>
<dbReference type="RefSeq" id="WP_282586498.1">
    <property type="nucleotide sequence ID" value="NZ_JAMOIM010000013.1"/>
</dbReference>
<gene>
    <name evidence="3" type="ORF">M8523_19090</name>
</gene>
<dbReference type="AlphaFoldDB" id="A0AA42CK19"/>
<comment type="caution">
    <text evidence="3">The sequence shown here is derived from an EMBL/GenBank/DDBJ whole genome shotgun (WGS) entry which is preliminary data.</text>
</comment>
<feature type="chain" id="PRO_5041254343" evidence="1">
    <location>
        <begin position="28"/>
        <end position="168"/>
    </location>
</feature>
<dbReference type="EMBL" id="JAMOIM010000013">
    <property type="protein sequence ID" value="MCW6510128.1"/>
    <property type="molecule type" value="Genomic_DNA"/>
</dbReference>
<feature type="domain" description="Surface antigen" evidence="2">
    <location>
        <begin position="37"/>
        <end position="139"/>
    </location>
</feature>
<feature type="signal peptide" evidence="1">
    <location>
        <begin position="1"/>
        <end position="27"/>
    </location>
</feature>
<evidence type="ECO:0000259" key="2">
    <source>
        <dbReference type="Pfam" id="PF16998"/>
    </source>
</evidence>
<keyword evidence="4" id="KW-1185">Reference proteome</keyword>
<reference evidence="3" key="1">
    <citation type="submission" date="2022-05" db="EMBL/GenBank/DDBJ databases">
        <authorList>
            <person name="Pankratov T."/>
        </authorList>
    </citation>
    <scope>NUCLEOTIDE SEQUENCE</scope>
    <source>
        <strain evidence="3">BP6-180914</strain>
    </source>
</reference>
<dbReference type="Pfam" id="PF16998">
    <property type="entry name" value="17kDa_Anti_2"/>
    <property type="match status" value="1"/>
</dbReference>
<name>A0AA42CK19_9HYPH</name>
<proteinExistence type="predicted"/>
<protein>
    <submittedName>
        <fullName evidence="3">RT0821/Lpp0805 family surface protein</fullName>
    </submittedName>
</protein>
<evidence type="ECO:0000313" key="3">
    <source>
        <dbReference type="EMBL" id="MCW6510128.1"/>
    </source>
</evidence>
<dbReference type="InterPro" id="IPR032635">
    <property type="entry name" value="Anti_2"/>
</dbReference>
<evidence type="ECO:0000256" key="1">
    <source>
        <dbReference type="SAM" id="SignalP"/>
    </source>
</evidence>
<organism evidence="3 4">
    <name type="scientific">Lichenifustis flavocetrariae</name>
    <dbReference type="NCBI Taxonomy" id="2949735"/>
    <lineage>
        <taxon>Bacteria</taxon>
        <taxon>Pseudomonadati</taxon>
        <taxon>Pseudomonadota</taxon>
        <taxon>Alphaproteobacteria</taxon>
        <taxon>Hyphomicrobiales</taxon>
        <taxon>Lichenihabitantaceae</taxon>
        <taxon>Lichenifustis</taxon>
    </lineage>
</organism>